<gene>
    <name evidence="1" type="ORF">PCOR1329_LOCUS52107</name>
</gene>
<evidence type="ECO:0000313" key="1">
    <source>
        <dbReference type="EMBL" id="CAK0864153.1"/>
    </source>
</evidence>
<dbReference type="EMBL" id="CAUYUJ010016336">
    <property type="protein sequence ID" value="CAK0864153.1"/>
    <property type="molecule type" value="Genomic_DNA"/>
</dbReference>
<reference evidence="1" key="1">
    <citation type="submission" date="2023-10" db="EMBL/GenBank/DDBJ databases">
        <authorList>
            <person name="Chen Y."/>
            <person name="Shah S."/>
            <person name="Dougan E. K."/>
            <person name="Thang M."/>
            <person name="Chan C."/>
        </authorList>
    </citation>
    <scope>NUCLEOTIDE SEQUENCE [LARGE SCALE GENOMIC DNA]</scope>
</reference>
<dbReference type="Proteomes" id="UP001189429">
    <property type="component" value="Unassembled WGS sequence"/>
</dbReference>
<keyword evidence="2" id="KW-1185">Reference proteome</keyword>
<organism evidence="1 2">
    <name type="scientific">Prorocentrum cordatum</name>
    <dbReference type="NCBI Taxonomy" id="2364126"/>
    <lineage>
        <taxon>Eukaryota</taxon>
        <taxon>Sar</taxon>
        <taxon>Alveolata</taxon>
        <taxon>Dinophyceae</taxon>
        <taxon>Prorocentrales</taxon>
        <taxon>Prorocentraceae</taxon>
        <taxon>Prorocentrum</taxon>
    </lineage>
</organism>
<accession>A0ABN9UW58</accession>
<sequence>MALPMMSERRRPSEALRQRAEDVVVPPALVSLRVALGPPKVWGVLSKTFSADVGVVLGRPQRQCAAEAAMVLAAQAGGAPSHGMAMSQPVPSERFVAFQVRCVLEVEYIGYQLQCEGPACDGLGGPQSLFGMQRRQQSLRAPSSLQGLPWPR</sequence>
<comment type="caution">
    <text evidence="1">The sequence shown here is derived from an EMBL/GenBank/DDBJ whole genome shotgun (WGS) entry which is preliminary data.</text>
</comment>
<name>A0ABN9UW58_9DINO</name>
<protein>
    <submittedName>
        <fullName evidence="1">Uncharacterized protein</fullName>
    </submittedName>
</protein>
<evidence type="ECO:0000313" key="2">
    <source>
        <dbReference type="Proteomes" id="UP001189429"/>
    </source>
</evidence>
<proteinExistence type="predicted"/>